<dbReference type="Proteomes" id="UP000502248">
    <property type="component" value="Chromosome"/>
</dbReference>
<feature type="domain" description="Prepilin type IV endopeptidase peptidase" evidence="3">
    <location>
        <begin position="7"/>
        <end position="109"/>
    </location>
</feature>
<dbReference type="GO" id="GO:0004190">
    <property type="term" value="F:aspartic-type endopeptidase activity"/>
    <property type="evidence" value="ECO:0007669"/>
    <property type="project" value="InterPro"/>
</dbReference>
<keyword evidence="2" id="KW-0812">Transmembrane</keyword>
<dbReference type="Gene3D" id="1.20.120.1220">
    <property type="match status" value="1"/>
</dbReference>
<reference evidence="4 5" key="1">
    <citation type="submission" date="2020-04" db="EMBL/GenBank/DDBJ databases">
        <title>Genome sequencing of novel species.</title>
        <authorList>
            <person name="Heo J."/>
            <person name="Kim S.-J."/>
            <person name="Kim J.-S."/>
            <person name="Hong S.-B."/>
            <person name="Kwon S.-W."/>
        </authorList>
    </citation>
    <scope>NUCLEOTIDE SEQUENCE [LARGE SCALE GENOMIC DNA]</scope>
    <source>
        <strain evidence="4 5">MFER-1</strain>
    </source>
</reference>
<keyword evidence="2" id="KW-0472">Membrane</keyword>
<evidence type="ECO:0000256" key="2">
    <source>
        <dbReference type="SAM" id="Phobius"/>
    </source>
</evidence>
<dbReference type="PANTHER" id="PTHR30487">
    <property type="entry name" value="TYPE 4 PREPILIN-LIKE PROTEINS LEADER PEPTIDE-PROCESSING ENZYME"/>
    <property type="match status" value="1"/>
</dbReference>
<dbReference type="PANTHER" id="PTHR30487:SF0">
    <property type="entry name" value="PREPILIN LEADER PEPTIDASE_N-METHYLTRANSFERASE-RELATED"/>
    <property type="match status" value="1"/>
</dbReference>
<organism evidence="4 5">
    <name type="scientific">Cohnella herbarum</name>
    <dbReference type="NCBI Taxonomy" id="2728023"/>
    <lineage>
        <taxon>Bacteria</taxon>
        <taxon>Bacillati</taxon>
        <taxon>Bacillota</taxon>
        <taxon>Bacilli</taxon>
        <taxon>Bacillales</taxon>
        <taxon>Paenibacillaceae</taxon>
        <taxon>Cohnella</taxon>
    </lineage>
</organism>
<protein>
    <submittedName>
        <fullName evidence="4">Prepilin peptidase</fullName>
    </submittedName>
</protein>
<dbReference type="GO" id="GO:0006465">
    <property type="term" value="P:signal peptide processing"/>
    <property type="evidence" value="ECO:0007669"/>
    <property type="project" value="TreeGrafter"/>
</dbReference>
<dbReference type="InterPro" id="IPR050882">
    <property type="entry name" value="Prepilin_peptidase/N-MTase"/>
</dbReference>
<accession>A0A7Z2VQU7</accession>
<dbReference type="Pfam" id="PF01478">
    <property type="entry name" value="Peptidase_A24"/>
    <property type="match status" value="1"/>
</dbReference>
<dbReference type="RefSeq" id="WP_169283651.1">
    <property type="nucleotide sequence ID" value="NZ_CP051680.1"/>
</dbReference>
<keyword evidence="2" id="KW-1133">Transmembrane helix</keyword>
<evidence type="ECO:0000313" key="4">
    <source>
        <dbReference type="EMBL" id="QJD87407.1"/>
    </source>
</evidence>
<evidence type="ECO:0000313" key="5">
    <source>
        <dbReference type="Proteomes" id="UP000502248"/>
    </source>
</evidence>
<evidence type="ECO:0000256" key="1">
    <source>
        <dbReference type="ARBA" id="ARBA00005801"/>
    </source>
</evidence>
<dbReference type="InterPro" id="IPR000045">
    <property type="entry name" value="Prepilin_IV_endopep_pep"/>
</dbReference>
<evidence type="ECO:0000259" key="3">
    <source>
        <dbReference type="Pfam" id="PF01478"/>
    </source>
</evidence>
<name>A0A7Z2VQU7_9BACL</name>
<gene>
    <name evidence="4" type="ORF">HH215_32350</name>
</gene>
<comment type="similarity">
    <text evidence="1">Belongs to the peptidase A24 family.</text>
</comment>
<dbReference type="GO" id="GO:0005886">
    <property type="term" value="C:plasma membrane"/>
    <property type="evidence" value="ECO:0007669"/>
    <property type="project" value="TreeGrafter"/>
</dbReference>
<keyword evidence="5" id="KW-1185">Reference proteome</keyword>
<dbReference type="AlphaFoldDB" id="A0A7Z2VQU7"/>
<dbReference type="KEGG" id="cheb:HH215_32350"/>
<feature type="transmembrane region" description="Helical" evidence="2">
    <location>
        <begin position="95"/>
        <end position="115"/>
    </location>
</feature>
<proteinExistence type="inferred from homology"/>
<sequence>MNTWELIIVCVLLVSACWTDLRKMRIPNELTIFFAGSGLIYHCIAGGIDGLGWAFAGAFAGLVPLYVMNRFGGIGGGDVKWFGAFGAWAGPSMTFQLLMSSILFAGGIAFILLMLRLPGLKKLGMRIKWPWGNHPLTKGKGVHFPFMLAVAPGFMTLMGKG</sequence>
<feature type="transmembrane region" description="Helical" evidence="2">
    <location>
        <begin position="6"/>
        <end position="21"/>
    </location>
</feature>
<dbReference type="EMBL" id="CP051680">
    <property type="protein sequence ID" value="QJD87407.1"/>
    <property type="molecule type" value="Genomic_DNA"/>
</dbReference>
<feature type="transmembrane region" description="Helical" evidence="2">
    <location>
        <begin position="33"/>
        <end position="56"/>
    </location>
</feature>